<dbReference type="AlphaFoldDB" id="A0A670XYG3"/>
<accession>A0A670XYG3</accession>
<dbReference type="PROSITE" id="PS50283">
    <property type="entry name" value="NA_SOLUT_SYMP_3"/>
    <property type="match status" value="1"/>
</dbReference>
<name>A0A670XYG3_PSETE</name>
<dbReference type="PANTHER" id="PTHR42985">
    <property type="entry name" value="SODIUM-COUPLED MONOCARBOXYLATE TRANSPORTER"/>
    <property type="match status" value="1"/>
</dbReference>
<reference evidence="13" key="1">
    <citation type="submission" date="2025-08" db="UniProtKB">
        <authorList>
            <consortium name="Ensembl"/>
        </authorList>
    </citation>
    <scope>IDENTIFICATION</scope>
</reference>
<feature type="transmembrane region" description="Helical" evidence="12">
    <location>
        <begin position="159"/>
        <end position="184"/>
    </location>
</feature>
<dbReference type="Ensembl" id="ENSPTXT00000001409.1">
    <property type="protein sequence ID" value="ENSPTXP00000001370.1"/>
    <property type="gene ID" value="ENSPTXG00000001113.1"/>
</dbReference>
<gene>
    <name evidence="13" type="primary">LOC113438245</name>
</gene>
<protein>
    <recommendedName>
        <fullName evidence="15">Solute carrier family 5 member 8</fullName>
    </recommendedName>
</protein>
<keyword evidence="5 12" id="KW-0812">Transmembrane</keyword>
<evidence type="ECO:0000313" key="14">
    <source>
        <dbReference type="Proteomes" id="UP000472273"/>
    </source>
</evidence>
<evidence type="ECO:0008006" key="15">
    <source>
        <dbReference type="Google" id="ProtNLM"/>
    </source>
</evidence>
<evidence type="ECO:0000256" key="6">
    <source>
        <dbReference type="ARBA" id="ARBA00022989"/>
    </source>
</evidence>
<feature type="transmembrane region" description="Helical" evidence="12">
    <location>
        <begin position="215"/>
        <end position="234"/>
    </location>
</feature>
<dbReference type="Pfam" id="PF00474">
    <property type="entry name" value="SSF"/>
    <property type="match status" value="1"/>
</dbReference>
<keyword evidence="9 12" id="KW-0472">Membrane</keyword>
<keyword evidence="4" id="KW-1003">Cell membrane</keyword>
<keyword evidence="6 12" id="KW-1133">Transmembrane helix</keyword>
<feature type="transmembrane region" description="Helical" evidence="12">
    <location>
        <begin position="20"/>
        <end position="40"/>
    </location>
</feature>
<evidence type="ECO:0000256" key="3">
    <source>
        <dbReference type="ARBA" id="ARBA00022448"/>
    </source>
</evidence>
<dbReference type="GeneTree" id="ENSGT00940000155166"/>
<dbReference type="Proteomes" id="UP000472273">
    <property type="component" value="Unplaced"/>
</dbReference>
<keyword evidence="7" id="KW-0915">Sodium</keyword>
<dbReference type="InterPro" id="IPR051163">
    <property type="entry name" value="Sodium:Solute_Symporter_SSF"/>
</dbReference>
<organism evidence="13 14">
    <name type="scientific">Pseudonaja textilis</name>
    <name type="common">Eastern brown snake</name>
    <dbReference type="NCBI Taxonomy" id="8673"/>
    <lineage>
        <taxon>Eukaryota</taxon>
        <taxon>Metazoa</taxon>
        <taxon>Chordata</taxon>
        <taxon>Craniata</taxon>
        <taxon>Vertebrata</taxon>
        <taxon>Euteleostomi</taxon>
        <taxon>Lepidosauria</taxon>
        <taxon>Squamata</taxon>
        <taxon>Bifurcata</taxon>
        <taxon>Unidentata</taxon>
        <taxon>Episquamata</taxon>
        <taxon>Toxicofera</taxon>
        <taxon>Serpentes</taxon>
        <taxon>Colubroidea</taxon>
        <taxon>Elapidae</taxon>
        <taxon>Hydrophiinae</taxon>
        <taxon>Pseudonaja</taxon>
    </lineage>
</organism>
<keyword evidence="8" id="KW-0406">Ion transport</keyword>
<dbReference type="GO" id="GO:0015730">
    <property type="term" value="P:propanoate transmembrane transport"/>
    <property type="evidence" value="ECO:0007669"/>
    <property type="project" value="TreeGrafter"/>
</dbReference>
<keyword evidence="14" id="KW-1185">Reference proteome</keyword>
<comment type="similarity">
    <text evidence="2 11">Belongs to the sodium:solute symporter (SSF) (TC 2.A.21) family.</text>
</comment>
<feature type="transmembrane region" description="Helical" evidence="12">
    <location>
        <begin position="357"/>
        <end position="380"/>
    </location>
</feature>
<keyword evidence="10" id="KW-0739">Sodium transport</keyword>
<reference evidence="13" key="2">
    <citation type="submission" date="2025-09" db="UniProtKB">
        <authorList>
            <consortium name="Ensembl"/>
        </authorList>
    </citation>
    <scope>IDENTIFICATION</scope>
</reference>
<dbReference type="InterPro" id="IPR001734">
    <property type="entry name" value="Na/solute_symporter"/>
</dbReference>
<sequence>MTRSQSDLGPDVLSQHFTTLDYVIFSTMLLLSAIIGVFFAFQGVPKSHKDFLMAEHNLSFLPVAFSLATSCMSALTVLGTPAEVYRFGSIFLLFAFSYAIMVVIIAEVFLPVFYRLGLTSVYEVGIVAILLPAGFRLWDSVIATGLICIFYCSVGGLKAVVWAGVFQYILMIVGLGLVFARAVIIKGGFGPILHDAYQGGRLNIWDFNPNPLKRHTVWTVVIGGTFTWVGMYATNQSQVQRYFACRSQWDAKCALYLNLVGLWIALIFASLNGLSMYSIYKDCDPLTSGIVSAPDQLMPYFVLDILKDYPGLPGLFVAGTYSASLSSVSISINALATVTLEDFIKPYFTLSEEKLSYIAMGISLLFGIVCLSMAALVSVMGALLQAAFSVFGLIGGPLLGIYSLGILFPFANSKGAFLGFICGFCVIMWIGIGAQKYPPAPHRTVPLPLSIAGCQRSNDRNIKLFFSFRSYFQEYWYSVSYLYFSALGALITFIVGTVVSLLTGGLNKEVDHRLLFTKKDFMVNIQYWKDKFVSIV</sequence>
<feature type="transmembrane region" description="Helical" evidence="12">
    <location>
        <begin position="90"/>
        <end position="114"/>
    </location>
</feature>
<evidence type="ECO:0000256" key="10">
    <source>
        <dbReference type="ARBA" id="ARBA00023201"/>
    </source>
</evidence>
<dbReference type="InterPro" id="IPR038377">
    <property type="entry name" value="Na/Glc_symporter_sf"/>
</dbReference>
<feature type="transmembrane region" description="Helical" evidence="12">
    <location>
        <begin position="481"/>
        <end position="503"/>
    </location>
</feature>
<evidence type="ECO:0000256" key="5">
    <source>
        <dbReference type="ARBA" id="ARBA00022692"/>
    </source>
</evidence>
<evidence type="ECO:0000256" key="12">
    <source>
        <dbReference type="SAM" id="Phobius"/>
    </source>
</evidence>
<dbReference type="GO" id="GO:0070062">
    <property type="term" value="C:extracellular exosome"/>
    <property type="evidence" value="ECO:0007669"/>
    <property type="project" value="TreeGrafter"/>
</dbReference>
<dbReference type="Gene3D" id="1.20.1730.10">
    <property type="entry name" value="Sodium/glucose cotransporter"/>
    <property type="match status" value="1"/>
</dbReference>
<evidence type="ECO:0000256" key="9">
    <source>
        <dbReference type="ARBA" id="ARBA00023136"/>
    </source>
</evidence>
<dbReference type="PANTHER" id="PTHR42985:SF10">
    <property type="entry name" value="SODIUM-COUPLED MONOCARBOXYLATE TRANSPORTER 1"/>
    <property type="match status" value="1"/>
</dbReference>
<feature type="transmembrane region" description="Helical" evidence="12">
    <location>
        <begin position="126"/>
        <end position="152"/>
    </location>
</feature>
<feature type="transmembrane region" description="Helical" evidence="12">
    <location>
        <begin position="386"/>
        <end position="408"/>
    </location>
</feature>
<dbReference type="GO" id="GO:0005343">
    <property type="term" value="F:organic acid:sodium symporter activity"/>
    <property type="evidence" value="ECO:0007669"/>
    <property type="project" value="TreeGrafter"/>
</dbReference>
<dbReference type="NCBIfam" id="TIGR00813">
    <property type="entry name" value="sss"/>
    <property type="match status" value="1"/>
</dbReference>
<evidence type="ECO:0000256" key="11">
    <source>
        <dbReference type="RuleBase" id="RU362091"/>
    </source>
</evidence>
<proteinExistence type="inferred from homology"/>
<evidence type="ECO:0000256" key="1">
    <source>
        <dbReference type="ARBA" id="ARBA00004651"/>
    </source>
</evidence>
<feature type="transmembrane region" description="Helical" evidence="12">
    <location>
        <begin position="415"/>
        <end position="434"/>
    </location>
</feature>
<dbReference type="GO" id="GO:0005886">
    <property type="term" value="C:plasma membrane"/>
    <property type="evidence" value="ECO:0007669"/>
    <property type="project" value="UniProtKB-SubCell"/>
</dbReference>
<evidence type="ECO:0000313" key="13">
    <source>
        <dbReference type="Ensembl" id="ENSPTXP00000001370.1"/>
    </source>
</evidence>
<comment type="subcellular location">
    <subcellularLocation>
        <location evidence="1">Cell membrane</location>
        <topology evidence="1">Multi-pass membrane protein</topology>
    </subcellularLocation>
</comment>
<evidence type="ECO:0000256" key="4">
    <source>
        <dbReference type="ARBA" id="ARBA00022475"/>
    </source>
</evidence>
<evidence type="ECO:0000256" key="2">
    <source>
        <dbReference type="ARBA" id="ARBA00006434"/>
    </source>
</evidence>
<feature type="transmembrane region" description="Helical" evidence="12">
    <location>
        <begin position="255"/>
        <end position="280"/>
    </location>
</feature>
<feature type="transmembrane region" description="Helical" evidence="12">
    <location>
        <begin position="60"/>
        <end position="78"/>
    </location>
</feature>
<evidence type="ECO:0000256" key="7">
    <source>
        <dbReference type="ARBA" id="ARBA00023053"/>
    </source>
</evidence>
<keyword evidence="3" id="KW-0813">Transport</keyword>
<feature type="transmembrane region" description="Helical" evidence="12">
    <location>
        <begin position="315"/>
        <end position="336"/>
    </location>
</feature>
<evidence type="ECO:0000256" key="8">
    <source>
        <dbReference type="ARBA" id="ARBA00023065"/>
    </source>
</evidence>
<dbReference type="OMA" id="DAKCALY"/>